<dbReference type="AlphaFoldDB" id="A0A935Q0G5"/>
<dbReference type="EMBL" id="JADJMH010000005">
    <property type="protein sequence ID" value="MBK7674715.1"/>
    <property type="molecule type" value="Genomic_DNA"/>
</dbReference>
<evidence type="ECO:0000313" key="2">
    <source>
        <dbReference type="Proteomes" id="UP000697998"/>
    </source>
</evidence>
<dbReference type="Proteomes" id="UP000697998">
    <property type="component" value="Unassembled WGS sequence"/>
</dbReference>
<evidence type="ECO:0000313" key="1">
    <source>
        <dbReference type="EMBL" id="MBK7674715.1"/>
    </source>
</evidence>
<accession>A0A935Q0G5</accession>
<gene>
    <name evidence="1" type="ORF">IPJ27_08065</name>
</gene>
<sequence>MNVDSASVLQLVREQRYRIVTRFLLAPIVAAADRGPDSAR</sequence>
<name>A0A935Q0G5_9PROT</name>
<reference evidence="1 2" key="1">
    <citation type="submission" date="2020-10" db="EMBL/GenBank/DDBJ databases">
        <title>Connecting structure to function with the recovery of over 1000 high-quality activated sludge metagenome-assembled genomes encoding full-length rRNA genes using long-read sequencing.</title>
        <authorList>
            <person name="Singleton C.M."/>
            <person name="Petriglieri F."/>
            <person name="Kristensen J.M."/>
            <person name="Kirkegaard R.H."/>
            <person name="Michaelsen T.Y."/>
            <person name="Andersen M.H."/>
            <person name="Karst S.M."/>
            <person name="Dueholm M.S."/>
            <person name="Nielsen P.H."/>
            <person name="Albertsen M."/>
        </authorList>
    </citation>
    <scope>NUCLEOTIDE SEQUENCE [LARGE SCALE GENOMIC DNA]</scope>
    <source>
        <strain evidence="1">EsbW_18-Q3-R4-48_BATAC.285</strain>
    </source>
</reference>
<comment type="caution">
    <text evidence="1">The sequence shown here is derived from an EMBL/GenBank/DDBJ whole genome shotgun (WGS) entry which is preliminary data.</text>
</comment>
<proteinExistence type="predicted"/>
<protein>
    <submittedName>
        <fullName evidence="1">Uncharacterized protein</fullName>
    </submittedName>
</protein>
<organism evidence="1 2">
    <name type="scientific">Candidatus Accumulibacter proximus</name>
    <dbReference type="NCBI Taxonomy" id="2954385"/>
    <lineage>
        <taxon>Bacteria</taxon>
        <taxon>Pseudomonadati</taxon>
        <taxon>Pseudomonadota</taxon>
        <taxon>Betaproteobacteria</taxon>
        <taxon>Candidatus Accumulibacter</taxon>
    </lineage>
</organism>